<feature type="transmembrane region" description="Helical" evidence="2">
    <location>
        <begin position="76"/>
        <end position="96"/>
    </location>
</feature>
<keyword evidence="2" id="KW-0812">Transmembrane</keyword>
<sequence>MDANGRRPHDTEDPGGQWGRTDRPDLSPETFLITAAEDSLEAQRRARVHKYLIMMSVRVPALVIAGIVYSATGSGLLALAIVAVSIPLPWMAVLIANDRPPRKRGESPHYMYDLPHDVLGPQSLSRSGRLDEGGPDRTAEDPRAAGRVIEGQVVDPRPDDN</sequence>
<feature type="compositionally biased region" description="Basic and acidic residues" evidence="1">
    <location>
        <begin position="1"/>
        <end position="12"/>
    </location>
</feature>
<dbReference type="AlphaFoldDB" id="A0ABD7UZW4"/>
<reference evidence="3 4" key="1">
    <citation type="submission" date="2019-02" db="EMBL/GenBank/DDBJ databases">
        <authorList>
            <consortium name="Pathogen Informatics"/>
        </authorList>
    </citation>
    <scope>NUCLEOTIDE SEQUENCE [LARGE SCALE GENOMIC DNA]</scope>
    <source>
        <strain evidence="3 4">3012STDY6756503</strain>
    </source>
</reference>
<keyword evidence="2" id="KW-1133">Transmembrane helix</keyword>
<dbReference type="Pfam" id="PF11298">
    <property type="entry name" value="DUF3099"/>
    <property type="match status" value="1"/>
</dbReference>
<feature type="compositionally biased region" description="Basic and acidic residues" evidence="1">
    <location>
        <begin position="128"/>
        <end position="144"/>
    </location>
</feature>
<comment type="caution">
    <text evidence="3">The sequence shown here is derived from an EMBL/GenBank/DDBJ whole genome shotgun (WGS) entry which is preliminary data.</text>
</comment>
<protein>
    <submittedName>
        <fullName evidence="3">Protein of uncharacterized function (DUF3099)</fullName>
    </submittedName>
</protein>
<feature type="region of interest" description="Disordered" evidence="1">
    <location>
        <begin position="1"/>
        <end position="25"/>
    </location>
</feature>
<dbReference type="InterPro" id="IPR021449">
    <property type="entry name" value="DUF3099"/>
</dbReference>
<keyword evidence="2" id="KW-0472">Membrane</keyword>
<evidence type="ECO:0000256" key="1">
    <source>
        <dbReference type="SAM" id="MobiDB-lite"/>
    </source>
</evidence>
<dbReference type="RefSeq" id="WP_131733613.1">
    <property type="nucleotide sequence ID" value="NZ_CAACYD010000005.1"/>
</dbReference>
<evidence type="ECO:0000313" key="4">
    <source>
        <dbReference type="Proteomes" id="UP000360750"/>
    </source>
</evidence>
<organism evidence="3 4">
    <name type="scientific">Gordonia paraffinivorans</name>
    <dbReference type="NCBI Taxonomy" id="175628"/>
    <lineage>
        <taxon>Bacteria</taxon>
        <taxon>Bacillati</taxon>
        <taxon>Actinomycetota</taxon>
        <taxon>Actinomycetes</taxon>
        <taxon>Mycobacteriales</taxon>
        <taxon>Gordoniaceae</taxon>
        <taxon>Gordonia</taxon>
    </lineage>
</organism>
<evidence type="ECO:0000313" key="3">
    <source>
        <dbReference type="EMBL" id="VFA82309.1"/>
    </source>
</evidence>
<name>A0ABD7UZW4_9ACTN</name>
<dbReference type="EMBL" id="CAACYD010000005">
    <property type="protein sequence ID" value="VFA82309.1"/>
    <property type="molecule type" value="Genomic_DNA"/>
</dbReference>
<feature type="transmembrane region" description="Helical" evidence="2">
    <location>
        <begin position="51"/>
        <end position="70"/>
    </location>
</feature>
<evidence type="ECO:0000256" key="2">
    <source>
        <dbReference type="SAM" id="Phobius"/>
    </source>
</evidence>
<proteinExistence type="predicted"/>
<dbReference type="Proteomes" id="UP000360750">
    <property type="component" value="Unassembled WGS sequence"/>
</dbReference>
<accession>A0ABD7UZW4</accession>
<gene>
    <name evidence="3" type="ORF">NCTC8139_00983</name>
</gene>
<dbReference type="GeneID" id="60749019"/>
<feature type="region of interest" description="Disordered" evidence="1">
    <location>
        <begin position="102"/>
        <end position="161"/>
    </location>
</feature>